<dbReference type="CDD" id="cd13133">
    <property type="entry name" value="MATE_like_7"/>
    <property type="match status" value="1"/>
</dbReference>
<feature type="transmembrane region" description="Helical" evidence="10">
    <location>
        <begin position="258"/>
        <end position="275"/>
    </location>
</feature>
<keyword evidence="7" id="KW-0406">Ion transport</keyword>
<feature type="transmembrane region" description="Helical" evidence="10">
    <location>
        <begin position="428"/>
        <end position="449"/>
    </location>
</feature>
<keyword evidence="3" id="KW-0050">Antiport</keyword>
<dbReference type="GO" id="GO:0042910">
    <property type="term" value="F:xenobiotic transmembrane transporter activity"/>
    <property type="evidence" value="ECO:0007669"/>
    <property type="project" value="InterPro"/>
</dbReference>
<accession>A0A7C4QP95</accession>
<dbReference type="GO" id="GO:0006811">
    <property type="term" value="P:monoatomic ion transport"/>
    <property type="evidence" value="ECO:0007669"/>
    <property type="project" value="UniProtKB-KW"/>
</dbReference>
<dbReference type="PANTHER" id="PTHR43298">
    <property type="entry name" value="MULTIDRUG RESISTANCE PROTEIN NORM-RELATED"/>
    <property type="match status" value="1"/>
</dbReference>
<feature type="transmembrane region" description="Helical" evidence="10">
    <location>
        <begin position="54"/>
        <end position="74"/>
    </location>
</feature>
<feature type="transmembrane region" description="Helical" evidence="10">
    <location>
        <begin position="287"/>
        <end position="308"/>
    </location>
</feature>
<name>A0A7C4QP95_9PLAN</name>
<dbReference type="AlphaFoldDB" id="A0A7C4QP95"/>
<dbReference type="EMBL" id="DSVQ01000005">
    <property type="protein sequence ID" value="HGT38066.1"/>
    <property type="molecule type" value="Genomic_DNA"/>
</dbReference>
<keyword evidence="2" id="KW-0813">Transport</keyword>
<organism evidence="11">
    <name type="scientific">Schlesneria paludicola</name>
    <dbReference type="NCBI Taxonomy" id="360056"/>
    <lineage>
        <taxon>Bacteria</taxon>
        <taxon>Pseudomonadati</taxon>
        <taxon>Planctomycetota</taxon>
        <taxon>Planctomycetia</taxon>
        <taxon>Planctomycetales</taxon>
        <taxon>Planctomycetaceae</taxon>
        <taxon>Schlesneria</taxon>
    </lineage>
</organism>
<proteinExistence type="predicted"/>
<feature type="transmembrane region" description="Helical" evidence="10">
    <location>
        <begin position="139"/>
        <end position="161"/>
    </location>
</feature>
<dbReference type="PIRSF" id="PIRSF006603">
    <property type="entry name" value="DinF"/>
    <property type="match status" value="1"/>
</dbReference>
<dbReference type="PANTHER" id="PTHR43298:SF2">
    <property type="entry name" value="FMN_FAD EXPORTER YEEO-RELATED"/>
    <property type="match status" value="1"/>
</dbReference>
<dbReference type="InterPro" id="IPR002528">
    <property type="entry name" value="MATE_fam"/>
</dbReference>
<dbReference type="InterPro" id="IPR048279">
    <property type="entry name" value="MdtK-like"/>
</dbReference>
<evidence type="ECO:0000256" key="10">
    <source>
        <dbReference type="SAM" id="Phobius"/>
    </source>
</evidence>
<evidence type="ECO:0000256" key="3">
    <source>
        <dbReference type="ARBA" id="ARBA00022449"/>
    </source>
</evidence>
<keyword evidence="8 10" id="KW-0472">Membrane</keyword>
<feature type="transmembrane region" description="Helical" evidence="10">
    <location>
        <begin position="198"/>
        <end position="223"/>
    </location>
</feature>
<evidence type="ECO:0000256" key="4">
    <source>
        <dbReference type="ARBA" id="ARBA00022475"/>
    </source>
</evidence>
<protein>
    <recommendedName>
        <fullName evidence="9">Multidrug-efflux transporter</fullName>
    </recommendedName>
</protein>
<dbReference type="GO" id="GO:0015297">
    <property type="term" value="F:antiporter activity"/>
    <property type="evidence" value="ECO:0007669"/>
    <property type="project" value="UniProtKB-KW"/>
</dbReference>
<keyword evidence="6 10" id="KW-1133">Transmembrane helix</keyword>
<feature type="transmembrane region" description="Helical" evidence="10">
    <location>
        <begin position="328"/>
        <end position="353"/>
    </location>
</feature>
<feature type="transmembrane region" description="Helical" evidence="10">
    <location>
        <begin position="401"/>
        <end position="422"/>
    </location>
</feature>
<evidence type="ECO:0000256" key="8">
    <source>
        <dbReference type="ARBA" id="ARBA00023136"/>
    </source>
</evidence>
<feature type="transmembrane region" description="Helical" evidence="10">
    <location>
        <begin position="95"/>
        <end position="119"/>
    </location>
</feature>
<sequence>MESAASRQPGLGGAEAGSYRELLWVAVPLMISSGTQSLMHVIDRVYLTWYSGNAIAAALPAGVLYWTCLSLPFAMGSYVNTFVAQYDGADRPERVAASVWQGVYFAIAAGLLLTLLAPWSEQIFAVVGHPPAIAAQETIYFRWLCWGSPATLLHVVLSAFFSGRGETRTVLWVNVVCVAINAVLDYVFIFGAGPVPEWGIAGAAMTDVFGAALATVIFAGLIARRGIAARFPFATAWRFDRVLWWDLMKFGGPSGVQMLIDVGGFTAFMMMIGWLGPAELKATNIAFNLNTLAFIPVVGVGIAVSTLVGQRIGEGRPELAVQSTHRGFVLAGGYMLAFAAVYVGVPDALIALYEFRARDPDFGRVHEIIVVLLRFVAIYSFFDAMAIVYGSAIRGAGDTRFSMIAAFLGAWLVLVLPTYLVWRWAGPSLLWSWTFCAAYVMVLGFVYLARFQGGAWRKMSVMEPPSAAEDRMAPALAVAEAALLPPS</sequence>
<dbReference type="GO" id="GO:0005886">
    <property type="term" value="C:plasma membrane"/>
    <property type="evidence" value="ECO:0007669"/>
    <property type="project" value="UniProtKB-SubCell"/>
</dbReference>
<feature type="transmembrane region" description="Helical" evidence="10">
    <location>
        <begin position="368"/>
        <end position="389"/>
    </location>
</feature>
<evidence type="ECO:0000256" key="5">
    <source>
        <dbReference type="ARBA" id="ARBA00022692"/>
    </source>
</evidence>
<feature type="transmembrane region" description="Helical" evidence="10">
    <location>
        <begin position="170"/>
        <end position="192"/>
    </location>
</feature>
<keyword evidence="4" id="KW-1003">Cell membrane</keyword>
<dbReference type="Pfam" id="PF01554">
    <property type="entry name" value="MatE"/>
    <property type="match status" value="2"/>
</dbReference>
<dbReference type="InterPro" id="IPR050222">
    <property type="entry name" value="MATE_MdtK"/>
</dbReference>
<evidence type="ECO:0000313" key="11">
    <source>
        <dbReference type="EMBL" id="HGT38066.1"/>
    </source>
</evidence>
<evidence type="ECO:0000256" key="7">
    <source>
        <dbReference type="ARBA" id="ARBA00023065"/>
    </source>
</evidence>
<evidence type="ECO:0000256" key="2">
    <source>
        <dbReference type="ARBA" id="ARBA00022448"/>
    </source>
</evidence>
<comment type="caution">
    <text evidence="11">The sequence shown here is derived from an EMBL/GenBank/DDBJ whole genome shotgun (WGS) entry which is preliminary data.</text>
</comment>
<evidence type="ECO:0000256" key="1">
    <source>
        <dbReference type="ARBA" id="ARBA00004651"/>
    </source>
</evidence>
<keyword evidence="5 10" id="KW-0812">Transmembrane</keyword>
<evidence type="ECO:0000256" key="6">
    <source>
        <dbReference type="ARBA" id="ARBA00022989"/>
    </source>
</evidence>
<reference evidence="11" key="1">
    <citation type="journal article" date="2020" name="mSystems">
        <title>Genome- and Community-Level Interaction Insights into Carbon Utilization and Element Cycling Functions of Hydrothermarchaeota in Hydrothermal Sediment.</title>
        <authorList>
            <person name="Zhou Z."/>
            <person name="Liu Y."/>
            <person name="Xu W."/>
            <person name="Pan J."/>
            <person name="Luo Z.H."/>
            <person name="Li M."/>
        </authorList>
    </citation>
    <scope>NUCLEOTIDE SEQUENCE [LARGE SCALE GENOMIC DNA]</scope>
    <source>
        <strain evidence="11">SpSt-508</strain>
    </source>
</reference>
<evidence type="ECO:0000256" key="9">
    <source>
        <dbReference type="ARBA" id="ARBA00031636"/>
    </source>
</evidence>
<comment type="subcellular location">
    <subcellularLocation>
        <location evidence="1">Cell membrane</location>
        <topology evidence="1">Multi-pass membrane protein</topology>
    </subcellularLocation>
</comment>
<gene>
    <name evidence="11" type="ORF">ENS64_02175</name>
</gene>
<dbReference type="NCBIfam" id="TIGR00797">
    <property type="entry name" value="matE"/>
    <property type="match status" value="1"/>
</dbReference>
<feature type="transmembrane region" description="Helical" evidence="10">
    <location>
        <begin position="21"/>
        <end position="42"/>
    </location>
</feature>